<sequence length="929" mass="107289">MAGTCLKLMDRYKMASDNEEQSRPMGSLETMYHKYHKRGIDIYAQIIHLRMLHPINLQQTREALECLVKRHPLLRMTIKELKSGSSQNFKFEEMDPFILDLREIYADDLEKVLAYELNNPLNCNDGPLWRFTVIYSNNSGRKFLGKLNHNFTFMFKCHHSLADGIYLHQLYSDFIEYVDLIQRGYQIKQQIKELTVLPAIENLIPFMYAPKARDQILATRNTLGQRKDNLKDALSAYNNRFSGEISNFSKKEISTKVVRMSINMNATARFLLSCKYHKVSVSGACIAAACTSMLDLVRSSLSEKVDCISIPVEIMVDLRRYMIDKTLFDSYPGVAAIHIPLDVTMNLDINYQEEKSFWTFAKQISMNIETLISTGKPLEVMAEESRSCDDQNNTGKSPYVICFTNLSSVDKVLKTSLKDRFKIERFPGITKVTIDDMPIFFIGAFTLNKMFNIGVEYCTNYTSENTAAHFSWKLLSHLQHASKLIKQSRPMGPLETMYHKYHKQEMDIFAQIIHLRMLHPINLQQTREALECLVKRHPLLRMTIKEFKSASCQSFEFEEMDPFILDLKEIYADDLEKVLAYELNNPLNCNDGPLWRFTVIYSNHLETKFSDKFNHNFTFMFKFHHSLVDGTYLNQLYSDFIEYIDWIQRGYQIKQQIKELPMFPAIENLIHSIDVPQASEEIVAIRNTLGKKETNTIDLLSAYNNQFAKEISNLAKKDMSTKVVRMSADNNETTQFFLSCKYHKVSVSGACIAAACTSMLYLIRSVEIMVSLRRYMIDKTLSDSYPGVAAIHVPLDVIMNLSHNYQEEHCFWTLAKQISVNIETLISTGKPSEVMAEESRSWDNQKNTGKSPYVICFTNLSSIDHILKNSLKDRFRIERFPGTTKVTIDDMPIFFIGTFTLNKMFNILIEYCTSYTSDNTAAQFSGIFC</sequence>
<dbReference type="SUPFAM" id="SSF52777">
    <property type="entry name" value="CoA-dependent acyltransferases"/>
    <property type="match status" value="2"/>
</dbReference>
<proteinExistence type="predicted"/>
<keyword evidence="2" id="KW-1185">Reference proteome</keyword>
<reference evidence="1 2" key="1">
    <citation type="submission" date="2022-12" db="EMBL/GenBank/DDBJ databases">
        <title>Chromosome-level genome of Tegillarca granosa.</title>
        <authorList>
            <person name="Kim J."/>
        </authorList>
    </citation>
    <scope>NUCLEOTIDE SEQUENCE [LARGE SCALE GENOMIC DNA]</scope>
    <source>
        <strain evidence="1">Teg-2019</strain>
        <tissue evidence="1">Adductor muscle</tissue>
    </source>
</reference>
<dbReference type="EMBL" id="JARBDR010000141">
    <property type="protein sequence ID" value="KAJ8320885.1"/>
    <property type="molecule type" value="Genomic_DNA"/>
</dbReference>
<comment type="caution">
    <text evidence="1">The sequence shown here is derived from an EMBL/GenBank/DDBJ whole genome shotgun (WGS) entry which is preliminary data.</text>
</comment>
<gene>
    <name evidence="1" type="ORF">KUTeg_002472</name>
</gene>
<name>A0ABQ9FUI2_TEGGR</name>
<evidence type="ECO:0000313" key="1">
    <source>
        <dbReference type="EMBL" id="KAJ8320885.1"/>
    </source>
</evidence>
<dbReference type="PANTHER" id="PTHR28037">
    <property type="entry name" value="ALCOHOL O-ACETYLTRANSFERASE 1-RELATED"/>
    <property type="match status" value="1"/>
</dbReference>
<protein>
    <recommendedName>
        <fullName evidence="3">Condensation domain-containing protein</fullName>
    </recommendedName>
</protein>
<dbReference type="PANTHER" id="PTHR28037:SF1">
    <property type="entry name" value="ALCOHOL O-ACETYLTRANSFERASE 1-RELATED"/>
    <property type="match status" value="1"/>
</dbReference>
<dbReference type="Proteomes" id="UP001217089">
    <property type="component" value="Unassembled WGS sequence"/>
</dbReference>
<evidence type="ECO:0008006" key="3">
    <source>
        <dbReference type="Google" id="ProtNLM"/>
    </source>
</evidence>
<evidence type="ECO:0000313" key="2">
    <source>
        <dbReference type="Proteomes" id="UP001217089"/>
    </source>
</evidence>
<dbReference type="InterPro" id="IPR052058">
    <property type="entry name" value="Alcohol_O-acetyltransferase"/>
</dbReference>
<accession>A0ABQ9FUI2</accession>
<dbReference type="Gene3D" id="3.30.559.10">
    <property type="entry name" value="Chloramphenicol acetyltransferase-like domain"/>
    <property type="match status" value="2"/>
</dbReference>
<organism evidence="1 2">
    <name type="scientific">Tegillarca granosa</name>
    <name type="common">Malaysian cockle</name>
    <name type="synonym">Anadara granosa</name>
    <dbReference type="NCBI Taxonomy" id="220873"/>
    <lineage>
        <taxon>Eukaryota</taxon>
        <taxon>Metazoa</taxon>
        <taxon>Spiralia</taxon>
        <taxon>Lophotrochozoa</taxon>
        <taxon>Mollusca</taxon>
        <taxon>Bivalvia</taxon>
        <taxon>Autobranchia</taxon>
        <taxon>Pteriomorphia</taxon>
        <taxon>Arcoida</taxon>
        <taxon>Arcoidea</taxon>
        <taxon>Arcidae</taxon>
        <taxon>Tegillarca</taxon>
    </lineage>
</organism>
<dbReference type="InterPro" id="IPR023213">
    <property type="entry name" value="CAT-like_dom_sf"/>
</dbReference>